<keyword evidence="3" id="KW-1185">Reference proteome</keyword>
<reference evidence="2 3" key="1">
    <citation type="submission" date="2023-11" db="EMBL/GenBank/DDBJ databases">
        <title>Peredibacter starrii A3.12.</title>
        <authorList>
            <person name="Mitchell R.J."/>
        </authorList>
    </citation>
    <scope>NUCLEOTIDE SEQUENCE [LARGE SCALE GENOMIC DNA]</scope>
    <source>
        <strain evidence="2 3">A3.12</strain>
    </source>
</reference>
<evidence type="ECO:0000313" key="3">
    <source>
        <dbReference type="Proteomes" id="UP001324634"/>
    </source>
</evidence>
<dbReference type="KEGG" id="psti:SOO65_13545"/>
<dbReference type="RefSeq" id="WP_321390933.1">
    <property type="nucleotide sequence ID" value="NZ_CP139487.1"/>
</dbReference>
<dbReference type="InterPro" id="IPR012902">
    <property type="entry name" value="N_methyl_site"/>
</dbReference>
<protein>
    <submittedName>
        <fullName evidence="2">Prepilin-type N-terminal cleavage/methylation domain-containing protein</fullName>
    </submittedName>
</protein>
<evidence type="ECO:0000313" key="2">
    <source>
        <dbReference type="EMBL" id="WPU63713.1"/>
    </source>
</evidence>
<name>A0AAX4HKH7_9BACT</name>
<dbReference type="Proteomes" id="UP001324634">
    <property type="component" value="Chromosome"/>
</dbReference>
<accession>A0AAX4HKH7</accession>
<keyword evidence="1" id="KW-0472">Membrane</keyword>
<dbReference type="AlphaFoldDB" id="A0AAX4HKH7"/>
<keyword evidence="1" id="KW-1133">Transmembrane helix</keyword>
<dbReference type="EMBL" id="CP139487">
    <property type="protein sequence ID" value="WPU63713.1"/>
    <property type="molecule type" value="Genomic_DNA"/>
</dbReference>
<evidence type="ECO:0000256" key="1">
    <source>
        <dbReference type="SAM" id="Phobius"/>
    </source>
</evidence>
<dbReference type="PROSITE" id="PS00409">
    <property type="entry name" value="PROKAR_NTER_METHYL"/>
    <property type="match status" value="1"/>
</dbReference>
<organism evidence="2 3">
    <name type="scientific">Peredibacter starrii</name>
    <dbReference type="NCBI Taxonomy" id="28202"/>
    <lineage>
        <taxon>Bacteria</taxon>
        <taxon>Pseudomonadati</taxon>
        <taxon>Bdellovibrionota</taxon>
        <taxon>Bacteriovoracia</taxon>
        <taxon>Bacteriovoracales</taxon>
        <taxon>Bacteriovoracaceae</taxon>
        <taxon>Peredibacter</taxon>
    </lineage>
</organism>
<keyword evidence="1" id="KW-0812">Transmembrane</keyword>
<feature type="transmembrane region" description="Helical" evidence="1">
    <location>
        <begin position="7"/>
        <end position="28"/>
    </location>
</feature>
<proteinExistence type="predicted"/>
<gene>
    <name evidence="2" type="ORF">SOO65_13545</name>
</gene>
<sequence length="265" mass="28167">MKNNKHGFSLVELMVVVAGMGGLLVLSMNLSSQFHQNQVSNDARFETLEMRRLVTTFLFEEKACSNTFSGKRIGDPVTEIKNAFPNGGKTVFDLAKNGTSNVKVQSMRLILGDPNPDGTPNVVLSVDFKKSKEKDRNHYAPILVPLKVNLNPAGLVTSCRVNSDKFVLKSGDEMTGPLTTPSLVSTTGVVATLNVLAARFCTGSVCRAISELALNNQLCGANQISRGVRADGTLDCVDLQFSCGANQAIQAITSSGAVVCGSLGP</sequence>
<dbReference type="Pfam" id="PF07963">
    <property type="entry name" value="N_methyl"/>
    <property type="match status" value="1"/>
</dbReference>